<dbReference type="EMBL" id="CP138204">
    <property type="protein sequence ID" value="WPC76156.1"/>
    <property type="molecule type" value="Genomic_DNA"/>
</dbReference>
<protein>
    <submittedName>
        <fullName evidence="3">SH3 domain-containing protein</fullName>
    </submittedName>
</protein>
<evidence type="ECO:0000313" key="3">
    <source>
        <dbReference type="EMBL" id="WPC76156.1"/>
    </source>
</evidence>
<feature type="compositionally biased region" description="Low complexity" evidence="1">
    <location>
        <begin position="1"/>
        <end position="20"/>
    </location>
</feature>
<dbReference type="Proteomes" id="UP001304071">
    <property type="component" value="Chromosome 2"/>
</dbReference>
<dbReference type="RefSeq" id="WP_318757850.1">
    <property type="nucleotide sequence ID" value="NZ_CP138204.1"/>
</dbReference>
<evidence type="ECO:0000313" key="4">
    <source>
        <dbReference type="Proteomes" id="UP001304071"/>
    </source>
</evidence>
<evidence type="ECO:0000259" key="2">
    <source>
        <dbReference type="PROSITE" id="PS51781"/>
    </source>
</evidence>
<keyword evidence="4" id="KW-1185">Reference proteome</keyword>
<feature type="region of interest" description="Disordered" evidence="1">
    <location>
        <begin position="1"/>
        <end position="55"/>
    </location>
</feature>
<dbReference type="Pfam" id="PF08239">
    <property type="entry name" value="SH3_3"/>
    <property type="match status" value="1"/>
</dbReference>
<reference evidence="3 4" key="1">
    <citation type="submission" date="2023-11" db="EMBL/GenBank/DDBJ databases">
        <title>Plant-associative lifestyle of Vibrio porteresiae and its evolutionary dynamics.</title>
        <authorList>
            <person name="Rameshkumar N."/>
            <person name="Kirti K."/>
        </authorList>
    </citation>
    <scope>NUCLEOTIDE SEQUENCE [LARGE SCALE GENOMIC DNA]</scope>
    <source>
        <strain evidence="3 4">MSSRF30</strain>
    </source>
</reference>
<sequence length="116" mass="12582">ATQTPAPVKAQSQAQQAAHPAAKKEEKAKVAHHSEPAKAKPHHEKAKAKPHHAPGMYVVAAKDLNVRVKPMPKAPVVGALHHGEKVKVEEIVNGWAKIIYRGKVSWISASFLHHAK</sequence>
<feature type="domain" description="SH3b" evidence="2">
    <location>
        <begin position="54"/>
        <end position="116"/>
    </location>
</feature>
<proteinExistence type="predicted"/>
<name>A0ABZ0QL72_9VIBR</name>
<dbReference type="SMART" id="SM00287">
    <property type="entry name" value="SH3b"/>
    <property type="match status" value="1"/>
</dbReference>
<gene>
    <name evidence="3" type="ORF">R8Z52_24930</name>
</gene>
<feature type="compositionally biased region" description="Basic residues" evidence="1">
    <location>
        <begin position="39"/>
        <end position="52"/>
    </location>
</feature>
<dbReference type="Gene3D" id="2.30.30.40">
    <property type="entry name" value="SH3 Domains"/>
    <property type="match status" value="1"/>
</dbReference>
<feature type="compositionally biased region" description="Basic and acidic residues" evidence="1">
    <location>
        <begin position="22"/>
        <end position="38"/>
    </location>
</feature>
<dbReference type="InterPro" id="IPR003646">
    <property type="entry name" value="SH3-like_bac-type"/>
</dbReference>
<evidence type="ECO:0000256" key="1">
    <source>
        <dbReference type="SAM" id="MobiDB-lite"/>
    </source>
</evidence>
<feature type="non-terminal residue" evidence="3">
    <location>
        <position position="1"/>
    </location>
</feature>
<dbReference type="PROSITE" id="PS51781">
    <property type="entry name" value="SH3B"/>
    <property type="match status" value="1"/>
</dbReference>
<organism evidence="3 4">
    <name type="scientific">Vibrio porteresiae DSM 19223</name>
    <dbReference type="NCBI Taxonomy" id="1123496"/>
    <lineage>
        <taxon>Bacteria</taxon>
        <taxon>Pseudomonadati</taxon>
        <taxon>Pseudomonadota</taxon>
        <taxon>Gammaproteobacteria</taxon>
        <taxon>Vibrionales</taxon>
        <taxon>Vibrionaceae</taxon>
        <taxon>Vibrio</taxon>
    </lineage>
</organism>
<accession>A0ABZ0QL72</accession>